<accession>A0ABX0A942</accession>
<feature type="transmembrane region" description="Helical" evidence="1">
    <location>
        <begin position="239"/>
        <end position="263"/>
    </location>
</feature>
<dbReference type="Proteomes" id="UP001429354">
    <property type="component" value="Unassembled WGS sequence"/>
</dbReference>
<feature type="transmembrane region" description="Helical" evidence="1">
    <location>
        <begin position="86"/>
        <end position="104"/>
    </location>
</feature>
<feature type="transmembrane region" description="Helical" evidence="1">
    <location>
        <begin position="207"/>
        <end position="227"/>
    </location>
</feature>
<protein>
    <submittedName>
        <fullName evidence="2">DUF3667 domain-containing protein</fullName>
    </submittedName>
</protein>
<keyword evidence="3" id="KW-1185">Reference proteome</keyword>
<dbReference type="Pfam" id="PF12412">
    <property type="entry name" value="DUF3667"/>
    <property type="match status" value="1"/>
</dbReference>
<keyword evidence="1" id="KW-0812">Transmembrane</keyword>
<evidence type="ECO:0000313" key="3">
    <source>
        <dbReference type="Proteomes" id="UP001429354"/>
    </source>
</evidence>
<gene>
    <name evidence="2" type="ORF">DT603_04205</name>
</gene>
<comment type="caution">
    <text evidence="2">The sequence shown here is derived from an EMBL/GenBank/DDBJ whole genome shotgun (WGS) entry which is preliminary data.</text>
</comment>
<keyword evidence="1" id="KW-0472">Membrane</keyword>
<reference evidence="2 3" key="1">
    <citation type="submission" date="2018-07" db="EMBL/GenBank/DDBJ databases">
        <title>Whole genome Sequencing of Pseudoxanthomonas gei KCTC 32298 (T).</title>
        <authorList>
            <person name="Kumar S."/>
            <person name="Bansal K."/>
            <person name="Kaur A."/>
            <person name="Patil P."/>
            <person name="Sharma S."/>
            <person name="Patil P.B."/>
        </authorList>
    </citation>
    <scope>NUCLEOTIDE SEQUENCE [LARGE SCALE GENOMIC DNA]</scope>
    <source>
        <strain evidence="2 3">KCTC 32298</strain>
    </source>
</reference>
<dbReference type="RefSeq" id="WP_162348600.1">
    <property type="nucleotide sequence ID" value="NZ_QOVG01000002.1"/>
</dbReference>
<evidence type="ECO:0000256" key="1">
    <source>
        <dbReference type="SAM" id="Phobius"/>
    </source>
</evidence>
<name>A0ABX0A942_9GAMM</name>
<sequence length="266" mass="29532">MNILQAGNCASCDRAIDGALQKFCPACGQPTPAHRIDWHFLGHELEHSVLHMDRGILYSLKELMLRPGHLMRDYINGRRGHQAKPLLMLMVMAAVVVILSKYLAGEGVADAAMMAGAAAATEGSGGVPVDKALLDKTTRMAADLMNQYFAAFTLLLLPLEAAAFRLAFRRVGNLNYPEWLVITALLTVQAFVFWAALLVLHRWIPQPAIWALLLSMVYAVFSLVQFFQGYPRWKSVLRTLLGLAIFMVMNMVVSQVVAMLLFLSMR</sequence>
<proteinExistence type="predicted"/>
<organism evidence="2 3">
    <name type="scientific">Pseudoxanthomonas gei</name>
    <dbReference type="NCBI Taxonomy" id="1383030"/>
    <lineage>
        <taxon>Bacteria</taxon>
        <taxon>Pseudomonadati</taxon>
        <taxon>Pseudomonadota</taxon>
        <taxon>Gammaproteobacteria</taxon>
        <taxon>Lysobacterales</taxon>
        <taxon>Lysobacteraceae</taxon>
        <taxon>Pseudoxanthomonas</taxon>
    </lineage>
</organism>
<evidence type="ECO:0000313" key="2">
    <source>
        <dbReference type="EMBL" id="NDK38042.1"/>
    </source>
</evidence>
<dbReference type="InterPro" id="IPR022134">
    <property type="entry name" value="DUF3667"/>
</dbReference>
<feature type="transmembrane region" description="Helical" evidence="1">
    <location>
        <begin position="148"/>
        <end position="168"/>
    </location>
</feature>
<feature type="transmembrane region" description="Helical" evidence="1">
    <location>
        <begin position="180"/>
        <end position="201"/>
    </location>
</feature>
<dbReference type="EMBL" id="QOVG01000002">
    <property type="protein sequence ID" value="NDK38042.1"/>
    <property type="molecule type" value="Genomic_DNA"/>
</dbReference>
<keyword evidence="1" id="KW-1133">Transmembrane helix</keyword>